<dbReference type="EMBL" id="JAIKTU010000003">
    <property type="protein sequence ID" value="MBY0754785.1"/>
    <property type="molecule type" value="Genomic_DNA"/>
</dbReference>
<dbReference type="RefSeq" id="WP_204596623.1">
    <property type="nucleotide sequence ID" value="NZ_JAFBDA010000035.1"/>
</dbReference>
<accession>A0ABS7KVF1</accession>
<evidence type="ECO:0000313" key="1">
    <source>
        <dbReference type="EMBL" id="MBY0754785.1"/>
    </source>
</evidence>
<keyword evidence="2" id="KW-1185">Reference proteome</keyword>
<dbReference type="Pfam" id="PF05991">
    <property type="entry name" value="NYN_YacP"/>
    <property type="match status" value="1"/>
</dbReference>
<name>A0ABS7KVF1_CLOSR</name>
<sequence>MKIIFIDGYNVLNSWPNLKDLKNISFDGARNKLVDILHNYGSYNDCKVILVFDGHKVAGNIENKEEINKNLSIVFTKDGETADAYIEKEVHSIGRRYEVYVVTSDWLEQQTIFQRGAVRMSSLEFYNEVIGLENKIRIKAEHNMNSQKNNLGDNIDEDVLNKLEELRRSR</sequence>
<dbReference type="Proteomes" id="UP001299068">
    <property type="component" value="Unassembled WGS sequence"/>
</dbReference>
<dbReference type="PANTHER" id="PTHR34547">
    <property type="entry name" value="YACP-LIKE NYN DOMAIN PROTEIN"/>
    <property type="match status" value="1"/>
</dbReference>
<dbReference type="InterPro" id="IPR010298">
    <property type="entry name" value="YacP-like"/>
</dbReference>
<organism evidence="1 2">
    <name type="scientific">Clostridium sardiniense</name>
    <name type="common">Clostridium absonum</name>
    <dbReference type="NCBI Taxonomy" id="29369"/>
    <lineage>
        <taxon>Bacteria</taxon>
        <taxon>Bacillati</taxon>
        <taxon>Bacillota</taxon>
        <taxon>Clostridia</taxon>
        <taxon>Eubacteriales</taxon>
        <taxon>Clostridiaceae</taxon>
        <taxon>Clostridium</taxon>
    </lineage>
</organism>
<reference evidence="1 2" key="1">
    <citation type="journal article" date="2021" name="Cell Host Microbe">
        <title>in vivo commensal control of Clostridioides difficile virulence.</title>
        <authorList>
            <person name="Girinathan B.P."/>
            <person name="Dibenedetto N."/>
            <person name="Worley J.N."/>
            <person name="Peltier J."/>
            <person name="Arrieta-Ortiz M.L."/>
            <person name="Rupa Christinal Immanuel S."/>
            <person name="Lavin R."/>
            <person name="Delaney M.L."/>
            <person name="Cummins C."/>
            <person name="Hoffmann M."/>
            <person name="Luo Y."/>
            <person name="Gonzalez-Escalona N."/>
            <person name="Allard M."/>
            <person name="Onderdonk A.B."/>
            <person name="Gerber G.K."/>
            <person name="Sonenshein A.L."/>
            <person name="Baliga N."/>
            <person name="Dupuy B."/>
            <person name="Bry L."/>
        </authorList>
    </citation>
    <scope>NUCLEOTIDE SEQUENCE [LARGE SCALE GENOMIC DNA]</scope>
    <source>
        <strain evidence="1 2">DSM 599</strain>
    </source>
</reference>
<comment type="caution">
    <text evidence="1">The sequence shown here is derived from an EMBL/GenBank/DDBJ whole genome shotgun (WGS) entry which is preliminary data.</text>
</comment>
<protein>
    <submittedName>
        <fullName evidence="1">NYN domain-containing protein</fullName>
    </submittedName>
</protein>
<proteinExistence type="predicted"/>
<evidence type="ECO:0000313" key="2">
    <source>
        <dbReference type="Proteomes" id="UP001299068"/>
    </source>
</evidence>
<dbReference type="CDD" id="cd10912">
    <property type="entry name" value="PIN_YacP-like"/>
    <property type="match status" value="1"/>
</dbReference>
<dbReference type="PANTHER" id="PTHR34547:SF1">
    <property type="entry name" value="YACP-LIKE NYN DOMAIN PROTEIN"/>
    <property type="match status" value="1"/>
</dbReference>
<gene>
    <name evidence="1" type="ORF">K5V21_04865</name>
</gene>